<comment type="caution">
    <text evidence="6">The sequence shown here is derived from an EMBL/GenBank/DDBJ whole genome shotgun (WGS) entry which is preliminary data.</text>
</comment>
<dbReference type="SUPFAM" id="SSF51316">
    <property type="entry name" value="Mss4-like"/>
    <property type="match status" value="1"/>
</dbReference>
<accession>A0A7Z0MNM9</accession>
<dbReference type="Proteomes" id="UP000537890">
    <property type="component" value="Unassembled WGS sequence"/>
</dbReference>
<name>A0A7Z0MNM9_9GAMM</name>
<evidence type="ECO:0000313" key="7">
    <source>
        <dbReference type="Proteomes" id="UP000537890"/>
    </source>
</evidence>
<proteinExistence type="inferred from homology"/>
<evidence type="ECO:0000256" key="4">
    <source>
        <dbReference type="ARBA" id="ARBA00023239"/>
    </source>
</evidence>
<dbReference type="GO" id="GO:0046872">
    <property type="term" value="F:metal ion binding"/>
    <property type="evidence" value="ECO:0007669"/>
    <property type="project" value="UniProtKB-KW"/>
</dbReference>
<evidence type="ECO:0000259" key="5">
    <source>
        <dbReference type="PROSITE" id="PS51891"/>
    </source>
</evidence>
<dbReference type="GO" id="GO:0016846">
    <property type="term" value="F:carbon-sulfur lyase activity"/>
    <property type="evidence" value="ECO:0007669"/>
    <property type="project" value="InterPro"/>
</dbReference>
<organism evidence="6 7">
    <name type="scientific">Candidatus Methanofishera endochildressiae</name>
    <dbReference type="NCBI Taxonomy" id="2738884"/>
    <lineage>
        <taxon>Bacteria</taxon>
        <taxon>Pseudomonadati</taxon>
        <taxon>Pseudomonadota</taxon>
        <taxon>Gammaproteobacteria</taxon>
        <taxon>Candidatus Methanofishera</taxon>
    </lineage>
</organism>
<dbReference type="InterPro" id="IPR011057">
    <property type="entry name" value="Mss4-like_sf"/>
</dbReference>
<keyword evidence="3" id="KW-0862">Zinc</keyword>
<gene>
    <name evidence="6" type="ORF">H0A75_04865</name>
</gene>
<keyword evidence="4" id="KW-0456">Lyase</keyword>
<evidence type="ECO:0000256" key="2">
    <source>
        <dbReference type="ARBA" id="ARBA00022723"/>
    </source>
</evidence>
<dbReference type="Pfam" id="PF04828">
    <property type="entry name" value="GFA"/>
    <property type="match status" value="1"/>
</dbReference>
<dbReference type="InterPro" id="IPR006913">
    <property type="entry name" value="CENP-V/GFA"/>
</dbReference>
<comment type="similarity">
    <text evidence="1">Belongs to the Gfa family.</text>
</comment>
<protein>
    <submittedName>
        <fullName evidence="6">GFA family protein</fullName>
    </submittedName>
</protein>
<dbReference type="PANTHER" id="PTHR33337">
    <property type="entry name" value="GFA DOMAIN-CONTAINING PROTEIN"/>
    <property type="match status" value="1"/>
</dbReference>
<feature type="domain" description="CENP-V/GFA" evidence="5">
    <location>
        <begin position="7"/>
        <end position="109"/>
    </location>
</feature>
<dbReference type="Gene3D" id="3.90.1590.10">
    <property type="entry name" value="glutathione-dependent formaldehyde- activating enzyme (gfa)"/>
    <property type="match status" value="1"/>
</dbReference>
<reference evidence="6 7" key="1">
    <citation type="submission" date="2020-05" db="EMBL/GenBank/DDBJ databases">
        <title>Horizontal transmission and recombination maintain forever young bacterial symbiont genomes.</title>
        <authorList>
            <person name="Russell S.L."/>
            <person name="Pepper-Tunick E."/>
            <person name="Svedberg J."/>
            <person name="Byrne A."/>
            <person name="Ruelas Castillo J."/>
            <person name="Vollmers C."/>
            <person name="Beinart R.A."/>
            <person name="Corbett-Detig R."/>
        </authorList>
    </citation>
    <scope>NUCLEOTIDE SEQUENCE [LARGE SCALE GENOMIC DNA]</scope>
    <source>
        <strain evidence="6">4727-3</strain>
    </source>
</reference>
<evidence type="ECO:0000256" key="3">
    <source>
        <dbReference type="ARBA" id="ARBA00022833"/>
    </source>
</evidence>
<evidence type="ECO:0000313" key="6">
    <source>
        <dbReference type="EMBL" id="NYT47025.1"/>
    </source>
</evidence>
<sequence length="115" mass="12511">MTEEYFAAGRCLCGKISYTSSAPPRVMSQCHCDDCRKATGTGHASNAFFKQKDVHISGDPSSYESVADSGLLVTRYFCPVCGSPLFGKLDSLKNVLAVAVGSLDDSSWFKPRYRL</sequence>
<dbReference type="PROSITE" id="PS51891">
    <property type="entry name" value="CENP_V_GFA"/>
    <property type="match status" value="1"/>
</dbReference>
<dbReference type="EMBL" id="JACCHS010000070">
    <property type="protein sequence ID" value="NYT47025.1"/>
    <property type="molecule type" value="Genomic_DNA"/>
</dbReference>
<keyword evidence="2" id="KW-0479">Metal-binding</keyword>
<evidence type="ECO:0000256" key="1">
    <source>
        <dbReference type="ARBA" id="ARBA00005495"/>
    </source>
</evidence>
<dbReference type="AlphaFoldDB" id="A0A7Z0MNM9"/>
<dbReference type="PANTHER" id="PTHR33337:SF40">
    <property type="entry name" value="CENP-V_GFA DOMAIN-CONTAINING PROTEIN-RELATED"/>
    <property type="match status" value="1"/>
</dbReference>